<dbReference type="AlphaFoldDB" id="A0A2P2P7W3"/>
<organism evidence="1">
    <name type="scientific">Rhizophora mucronata</name>
    <name type="common">Asiatic mangrove</name>
    <dbReference type="NCBI Taxonomy" id="61149"/>
    <lineage>
        <taxon>Eukaryota</taxon>
        <taxon>Viridiplantae</taxon>
        <taxon>Streptophyta</taxon>
        <taxon>Embryophyta</taxon>
        <taxon>Tracheophyta</taxon>
        <taxon>Spermatophyta</taxon>
        <taxon>Magnoliopsida</taxon>
        <taxon>eudicotyledons</taxon>
        <taxon>Gunneridae</taxon>
        <taxon>Pentapetalae</taxon>
        <taxon>rosids</taxon>
        <taxon>fabids</taxon>
        <taxon>Malpighiales</taxon>
        <taxon>Rhizophoraceae</taxon>
        <taxon>Rhizophora</taxon>
    </lineage>
</organism>
<accession>A0A2P2P7W3</accession>
<proteinExistence type="predicted"/>
<name>A0A2P2P7W3_RHIMU</name>
<evidence type="ECO:0000313" key="1">
    <source>
        <dbReference type="EMBL" id="MBX50838.1"/>
    </source>
</evidence>
<reference evidence="1" key="1">
    <citation type="submission" date="2018-02" db="EMBL/GenBank/DDBJ databases">
        <title>Rhizophora mucronata_Transcriptome.</title>
        <authorList>
            <person name="Meera S.P."/>
            <person name="Sreeshan A."/>
            <person name="Augustine A."/>
        </authorList>
    </citation>
    <scope>NUCLEOTIDE SEQUENCE</scope>
    <source>
        <tissue evidence="1">Leaf</tissue>
    </source>
</reference>
<sequence>MPKFQSFHSQRNDRLDLKLKFGLYPVGFVKKKVRKSVMALNCKVKKRFLGVRPFK</sequence>
<protein>
    <submittedName>
        <fullName evidence="1">Uncharacterized protein</fullName>
    </submittedName>
</protein>
<dbReference type="EMBL" id="GGEC01070354">
    <property type="protein sequence ID" value="MBX50838.1"/>
    <property type="molecule type" value="Transcribed_RNA"/>
</dbReference>